<gene>
    <name evidence="1" type="ORF">Mal15_42350</name>
</gene>
<dbReference type="EMBL" id="CP036264">
    <property type="protein sequence ID" value="QEG00166.1"/>
    <property type="molecule type" value="Genomic_DNA"/>
</dbReference>
<reference evidence="1 2" key="1">
    <citation type="submission" date="2019-02" db="EMBL/GenBank/DDBJ databases">
        <title>Planctomycetal bacteria perform biofilm scaping via a novel small molecule.</title>
        <authorList>
            <person name="Jeske O."/>
            <person name="Boedeker C."/>
            <person name="Wiegand S."/>
            <person name="Breitling P."/>
            <person name="Kallscheuer N."/>
            <person name="Jogler M."/>
            <person name="Rohde M."/>
            <person name="Petersen J."/>
            <person name="Medema M.H."/>
            <person name="Surup F."/>
            <person name="Jogler C."/>
        </authorList>
    </citation>
    <scope>NUCLEOTIDE SEQUENCE [LARGE SCALE GENOMIC DNA]</scope>
    <source>
        <strain evidence="1 2">Mal15</strain>
    </source>
</reference>
<evidence type="ECO:0000313" key="2">
    <source>
        <dbReference type="Proteomes" id="UP000321353"/>
    </source>
</evidence>
<sequence length="474" mass="53921">MKFAEQKYDFRMMMRRETQGCGSVNAVEVNSKTGRRTGKPTSSLALASALPRDTESATGVSKTATVSTSWQVGSWHKQQAVNSNNSNFIIFTTAMPKMKKTYQVRWKGKTYVWKDGTETWWDSHGKAIEYDVASKLTERFMAEEATKHVEGTSDDDDRLDLFDDFSRMGATERELIDVGGWYYVFREDPDFAAEQIVDTLPPASRSFLNCPLLRDEYFNVAAECYFSYPVAIVGQSPFDRVDFTHFLTDHRISVCELGRGTKVIILGREGWSEFDINTIINSASGLFLRIYSQEMFLSVLAGQPDPFEIRSMRHRTLCLNAFRVGHPGLEYVSQGWAGWVRADLTTRGKLPKSAKADEIDRVASSPIYKMGYRVGRQGLTPSARRKLLSDAFTGDLPFVQSASYMKEWGRSGSGKRLRKLARLLAANIHNANNRSGADSYQEAIEDWRDDLEWLKTKYYSGVHHFDWPRAKIHR</sequence>
<evidence type="ECO:0000313" key="1">
    <source>
        <dbReference type="EMBL" id="QEG00166.1"/>
    </source>
</evidence>
<protein>
    <submittedName>
        <fullName evidence="1">Uncharacterized protein</fullName>
    </submittedName>
</protein>
<dbReference type="RefSeq" id="WP_147869447.1">
    <property type="nucleotide sequence ID" value="NZ_CP036264.1"/>
</dbReference>
<organism evidence="1 2">
    <name type="scientific">Stieleria maiorica</name>
    <dbReference type="NCBI Taxonomy" id="2795974"/>
    <lineage>
        <taxon>Bacteria</taxon>
        <taxon>Pseudomonadati</taxon>
        <taxon>Planctomycetota</taxon>
        <taxon>Planctomycetia</taxon>
        <taxon>Pirellulales</taxon>
        <taxon>Pirellulaceae</taxon>
        <taxon>Stieleria</taxon>
    </lineage>
</organism>
<dbReference type="AlphaFoldDB" id="A0A5B9MKN7"/>
<keyword evidence="2" id="KW-1185">Reference proteome</keyword>
<dbReference type="KEGG" id="smam:Mal15_42350"/>
<proteinExistence type="predicted"/>
<dbReference type="Proteomes" id="UP000321353">
    <property type="component" value="Chromosome"/>
</dbReference>
<name>A0A5B9MKN7_9BACT</name>
<accession>A0A5B9MKN7</accession>